<dbReference type="AlphaFoldDB" id="A0A7W0BWQ8"/>
<evidence type="ECO:0000256" key="1">
    <source>
        <dbReference type="SAM" id="Phobius"/>
    </source>
</evidence>
<dbReference type="Proteomes" id="UP000523087">
    <property type="component" value="Unassembled WGS sequence"/>
</dbReference>
<reference evidence="2 3" key="1">
    <citation type="submission" date="2020-07" db="EMBL/GenBank/DDBJ databases">
        <title>Genomic Encyclopedia of Type Strains, Phase IV (KMG-IV): sequencing the most valuable type-strain genomes for metagenomic binning, comparative biology and taxonomic classification.</title>
        <authorList>
            <person name="Goeker M."/>
        </authorList>
    </citation>
    <scope>NUCLEOTIDE SEQUENCE [LARGE SCALE GENOMIC DNA]</scope>
    <source>
        <strain evidence="2 3">DSM 15730</strain>
    </source>
</reference>
<evidence type="ECO:0000313" key="2">
    <source>
        <dbReference type="EMBL" id="MBA2873726.1"/>
    </source>
</evidence>
<comment type="caution">
    <text evidence="2">The sequence shown here is derived from an EMBL/GenBank/DDBJ whole genome shotgun (WGS) entry which is preliminary data.</text>
</comment>
<dbReference type="EMBL" id="JACDUT010000001">
    <property type="protein sequence ID" value="MBA2873726.1"/>
    <property type="molecule type" value="Genomic_DNA"/>
</dbReference>
<keyword evidence="1" id="KW-0812">Transmembrane</keyword>
<keyword evidence="3" id="KW-1185">Reference proteome</keyword>
<feature type="transmembrane region" description="Helical" evidence="1">
    <location>
        <begin position="20"/>
        <end position="39"/>
    </location>
</feature>
<keyword evidence="1" id="KW-1133">Transmembrane helix</keyword>
<name>A0A7W0BWQ8_9BACL</name>
<keyword evidence="1" id="KW-0472">Membrane</keyword>
<accession>A0A7W0BWQ8</accession>
<protein>
    <submittedName>
        <fullName evidence="2">Uncharacterized protein</fullName>
    </submittedName>
</protein>
<gene>
    <name evidence="2" type="ORF">HNR31_000478</name>
</gene>
<proteinExistence type="predicted"/>
<sequence>MNFSLHLLKCKQKQNLPINPAGYFYFTKSLLMLIIILYYNQLMLMKIVIEKVSRELHS</sequence>
<organism evidence="2 3">
    <name type="scientific">Thermaerobacillus caldiproteolyticus</name>
    <dbReference type="NCBI Taxonomy" id="247480"/>
    <lineage>
        <taxon>Bacteria</taxon>
        <taxon>Bacillati</taxon>
        <taxon>Bacillota</taxon>
        <taxon>Bacilli</taxon>
        <taxon>Bacillales</taxon>
        <taxon>Anoxybacillaceae</taxon>
        <taxon>Thermaerobacillus</taxon>
    </lineage>
</organism>
<evidence type="ECO:0000313" key="3">
    <source>
        <dbReference type="Proteomes" id="UP000523087"/>
    </source>
</evidence>